<keyword evidence="4 13" id="KW-0521">NADP</keyword>
<keyword evidence="5 13" id="KW-0220">Diaminopimelate biosynthesis</keyword>
<dbReference type="AlphaFoldDB" id="A0A917XWG1"/>
<evidence type="ECO:0000313" key="16">
    <source>
        <dbReference type="EMBL" id="GGN56330.1"/>
    </source>
</evidence>
<dbReference type="Gene3D" id="3.40.50.720">
    <property type="entry name" value="NAD(P)-binding Rossmann-like Domain"/>
    <property type="match status" value="1"/>
</dbReference>
<keyword evidence="17" id="KW-1185">Reference proteome</keyword>
<feature type="binding site" evidence="13">
    <location>
        <begin position="9"/>
        <end position="14"/>
    </location>
    <ligand>
        <name>NAD(+)</name>
        <dbReference type="ChEBI" id="CHEBI:57540"/>
    </ligand>
</feature>
<feature type="binding site" evidence="13">
    <location>
        <begin position="98"/>
        <end position="100"/>
    </location>
    <ligand>
        <name>NAD(+)</name>
        <dbReference type="ChEBI" id="CHEBI:57540"/>
    </ligand>
</feature>
<evidence type="ECO:0000256" key="10">
    <source>
        <dbReference type="ARBA" id="ARBA00038983"/>
    </source>
</evidence>
<dbReference type="GO" id="GO:0019877">
    <property type="term" value="P:diaminopimelate biosynthetic process"/>
    <property type="evidence" value="ECO:0007669"/>
    <property type="project" value="UniProtKB-UniRule"/>
</dbReference>
<comment type="caution">
    <text evidence="13">Lacks conserved residue(s) required for the propagation of feature annotation.</text>
</comment>
<feature type="binding site" evidence="13">
    <location>
        <begin position="124"/>
        <end position="127"/>
    </location>
    <ligand>
        <name>NAD(+)</name>
        <dbReference type="ChEBI" id="CHEBI:57540"/>
    </ligand>
</feature>
<keyword evidence="3 13" id="KW-0028">Amino-acid biosynthesis</keyword>
<proteinExistence type="inferred from homology"/>
<dbReference type="GO" id="GO:0050661">
    <property type="term" value="F:NADP binding"/>
    <property type="evidence" value="ECO:0007669"/>
    <property type="project" value="UniProtKB-UniRule"/>
</dbReference>
<comment type="subunit">
    <text evidence="13">Homotetramer.</text>
</comment>
<keyword evidence="8 13" id="KW-0457">Lysine biosynthesis</keyword>
<comment type="subcellular location">
    <subcellularLocation>
        <location evidence="13">Cytoplasm</location>
    </subcellularLocation>
</comment>
<evidence type="ECO:0000256" key="8">
    <source>
        <dbReference type="ARBA" id="ARBA00023154"/>
    </source>
</evidence>
<dbReference type="PANTHER" id="PTHR20836">
    <property type="entry name" value="DIHYDRODIPICOLINATE REDUCTASE"/>
    <property type="match status" value="1"/>
</dbReference>
<gene>
    <name evidence="13 16" type="primary">dapB</name>
    <name evidence="16" type="ORF">GCM10007971_16060</name>
</gene>
<dbReference type="GO" id="GO:0008839">
    <property type="term" value="F:4-hydroxy-tetrahydrodipicolinate reductase"/>
    <property type="evidence" value="ECO:0007669"/>
    <property type="project" value="UniProtKB-UniRule"/>
</dbReference>
<evidence type="ECO:0000259" key="15">
    <source>
        <dbReference type="Pfam" id="PF05173"/>
    </source>
</evidence>
<dbReference type="InterPro" id="IPR022663">
    <property type="entry name" value="DapB_C"/>
</dbReference>
<reference evidence="16" key="1">
    <citation type="journal article" date="2014" name="Int. J. Syst. Evol. Microbiol.">
        <title>Complete genome sequence of Corynebacterium casei LMG S-19264T (=DSM 44701T), isolated from a smear-ripened cheese.</title>
        <authorList>
            <consortium name="US DOE Joint Genome Institute (JGI-PGF)"/>
            <person name="Walter F."/>
            <person name="Albersmeier A."/>
            <person name="Kalinowski J."/>
            <person name="Ruckert C."/>
        </authorList>
    </citation>
    <scope>NUCLEOTIDE SEQUENCE</scope>
    <source>
        <strain evidence="16">JCM 17251</strain>
    </source>
</reference>
<dbReference type="InterPro" id="IPR023940">
    <property type="entry name" value="DHDPR_bac"/>
</dbReference>
<dbReference type="Pfam" id="PF05173">
    <property type="entry name" value="DapB_C"/>
    <property type="match status" value="1"/>
</dbReference>
<keyword evidence="2 13" id="KW-0963">Cytoplasm</keyword>
<evidence type="ECO:0000256" key="13">
    <source>
        <dbReference type="HAMAP-Rule" id="MF_00102"/>
    </source>
</evidence>
<dbReference type="RefSeq" id="WP_188856750.1">
    <property type="nucleotide sequence ID" value="NZ_BMOS01000009.1"/>
</dbReference>
<dbReference type="SUPFAM" id="SSF55347">
    <property type="entry name" value="Glyceraldehyde-3-phosphate dehydrogenase-like, C-terminal domain"/>
    <property type="match status" value="1"/>
</dbReference>
<comment type="catalytic activity">
    <reaction evidence="11 13">
        <text>(S)-2,3,4,5-tetrahydrodipicolinate + NADP(+) + H2O = (2S,4S)-4-hydroxy-2,3,4,5-tetrahydrodipicolinate + NADPH + H(+)</text>
        <dbReference type="Rhea" id="RHEA:35331"/>
        <dbReference type="ChEBI" id="CHEBI:15377"/>
        <dbReference type="ChEBI" id="CHEBI:15378"/>
        <dbReference type="ChEBI" id="CHEBI:16845"/>
        <dbReference type="ChEBI" id="CHEBI:57783"/>
        <dbReference type="ChEBI" id="CHEBI:58349"/>
        <dbReference type="ChEBI" id="CHEBI:67139"/>
        <dbReference type="EC" id="1.17.1.8"/>
    </reaction>
</comment>
<dbReference type="PROSITE" id="PS01298">
    <property type="entry name" value="DAPB"/>
    <property type="match status" value="1"/>
</dbReference>
<evidence type="ECO:0000256" key="1">
    <source>
        <dbReference type="ARBA" id="ARBA00006642"/>
    </source>
</evidence>
<comment type="pathway">
    <text evidence="9 13">Amino-acid biosynthesis; L-lysine biosynthesis via DAP pathway; (S)-tetrahydrodipicolinate from L-aspartate: step 4/4.</text>
</comment>
<keyword evidence="7 13" id="KW-0520">NAD</keyword>
<dbReference type="GO" id="GO:0051287">
    <property type="term" value="F:NAD binding"/>
    <property type="evidence" value="ECO:0007669"/>
    <property type="project" value="UniProtKB-UniRule"/>
</dbReference>
<reference evidence="16" key="2">
    <citation type="submission" date="2020-09" db="EMBL/GenBank/DDBJ databases">
        <authorList>
            <person name="Sun Q."/>
            <person name="Ohkuma M."/>
        </authorList>
    </citation>
    <scope>NUCLEOTIDE SEQUENCE</scope>
    <source>
        <strain evidence="16">JCM 17251</strain>
    </source>
</reference>
<feature type="domain" description="Dihydrodipicolinate reductase C-terminal" evidence="15">
    <location>
        <begin position="130"/>
        <end position="264"/>
    </location>
</feature>
<dbReference type="InterPro" id="IPR036291">
    <property type="entry name" value="NAD(P)-bd_dom_sf"/>
</dbReference>
<evidence type="ECO:0000313" key="17">
    <source>
        <dbReference type="Proteomes" id="UP000624041"/>
    </source>
</evidence>
<name>A0A917XWG1_9BACI</name>
<dbReference type="GO" id="GO:0009089">
    <property type="term" value="P:lysine biosynthetic process via diaminopimelate"/>
    <property type="evidence" value="ECO:0007669"/>
    <property type="project" value="UniProtKB-UniRule"/>
</dbReference>
<feature type="binding site" evidence="13">
    <location>
        <position position="37"/>
    </location>
    <ligand>
        <name>NADP(+)</name>
        <dbReference type="ChEBI" id="CHEBI:58349"/>
    </ligand>
</feature>
<keyword evidence="6 13" id="KW-0560">Oxidoreductase</keyword>
<dbReference type="Gene3D" id="3.30.360.10">
    <property type="entry name" value="Dihydrodipicolinate Reductase, domain 2"/>
    <property type="match status" value="1"/>
</dbReference>
<feature type="domain" description="Dihydrodipicolinate reductase N-terminal" evidence="14">
    <location>
        <begin position="3"/>
        <end position="127"/>
    </location>
</feature>
<evidence type="ECO:0000256" key="4">
    <source>
        <dbReference type="ARBA" id="ARBA00022857"/>
    </source>
</evidence>
<evidence type="ECO:0000256" key="12">
    <source>
        <dbReference type="ARBA" id="ARBA00049396"/>
    </source>
</evidence>
<sequence>MAINIIVAGPRGKMGKEAIKMIERVPDFNLVAVIDRKNDGKFLNEITEESDAQVPVYEDLAECFQQIDADVFIDLTSPEPGYKHTKLAIEHRVRAVIGTSGFTKENIKELKELSNEYNSGCIIAPNFAIGAVLMMKFSQMAAQYFPDVEIIEMHHDQKVDAPSGTAVKTAEMIQKTRTTKAQGHPDEREELEGARGAELDGMHIHSVRLPGLVAHQEVIFGGPGQLLTIKHDSMSRDSFMDGIKTSIYKVMELDRLVYGLENIL</sequence>
<dbReference type="NCBIfam" id="TIGR00036">
    <property type="entry name" value="dapB"/>
    <property type="match status" value="1"/>
</dbReference>
<dbReference type="PIRSF" id="PIRSF000161">
    <property type="entry name" value="DHPR"/>
    <property type="match status" value="1"/>
</dbReference>
<feature type="active site" description="Proton donor/acceptor" evidence="13">
    <location>
        <position position="154"/>
    </location>
</feature>
<dbReference type="Pfam" id="PF01113">
    <property type="entry name" value="DapB_N"/>
    <property type="match status" value="1"/>
</dbReference>
<comment type="catalytic activity">
    <reaction evidence="12 13">
        <text>(S)-2,3,4,5-tetrahydrodipicolinate + NAD(+) + H2O = (2S,4S)-4-hydroxy-2,3,4,5-tetrahydrodipicolinate + NADH + H(+)</text>
        <dbReference type="Rhea" id="RHEA:35323"/>
        <dbReference type="ChEBI" id="CHEBI:15377"/>
        <dbReference type="ChEBI" id="CHEBI:15378"/>
        <dbReference type="ChEBI" id="CHEBI:16845"/>
        <dbReference type="ChEBI" id="CHEBI:57540"/>
        <dbReference type="ChEBI" id="CHEBI:57945"/>
        <dbReference type="ChEBI" id="CHEBI:67139"/>
        <dbReference type="EC" id="1.17.1.8"/>
    </reaction>
</comment>
<evidence type="ECO:0000259" key="14">
    <source>
        <dbReference type="Pfam" id="PF01113"/>
    </source>
</evidence>
<comment type="caution">
    <text evidence="16">The sequence shown here is derived from an EMBL/GenBank/DDBJ whole genome shotgun (WGS) entry which is preliminary data.</text>
</comment>
<dbReference type="InterPro" id="IPR000846">
    <property type="entry name" value="DapB_N"/>
</dbReference>
<feature type="active site" description="Proton donor" evidence="13">
    <location>
        <position position="158"/>
    </location>
</feature>
<dbReference type="GO" id="GO:0016726">
    <property type="term" value="F:oxidoreductase activity, acting on CH or CH2 groups, NAD or NADP as acceptor"/>
    <property type="evidence" value="ECO:0007669"/>
    <property type="project" value="UniProtKB-UniRule"/>
</dbReference>
<evidence type="ECO:0000256" key="11">
    <source>
        <dbReference type="ARBA" id="ARBA00049080"/>
    </source>
</evidence>
<dbReference type="InterPro" id="IPR022664">
    <property type="entry name" value="DapB_N_CS"/>
</dbReference>
<accession>A0A917XWG1</accession>
<organism evidence="16 17">
    <name type="scientific">Oceanobacillus indicireducens</name>
    <dbReference type="NCBI Taxonomy" id="1004261"/>
    <lineage>
        <taxon>Bacteria</taxon>
        <taxon>Bacillati</taxon>
        <taxon>Bacillota</taxon>
        <taxon>Bacilli</taxon>
        <taxon>Bacillales</taxon>
        <taxon>Bacillaceae</taxon>
        <taxon>Oceanobacillus</taxon>
    </lineage>
</organism>
<comment type="similarity">
    <text evidence="1 13">Belongs to the DapB family.</text>
</comment>
<comment type="function">
    <text evidence="13">Catalyzes the conversion of 4-hydroxy-tetrahydrodipicolinate (HTPA) to tetrahydrodipicolinate.</text>
</comment>
<dbReference type="Proteomes" id="UP000624041">
    <property type="component" value="Unassembled WGS sequence"/>
</dbReference>
<evidence type="ECO:0000256" key="6">
    <source>
        <dbReference type="ARBA" id="ARBA00023002"/>
    </source>
</evidence>
<dbReference type="GO" id="GO:0005829">
    <property type="term" value="C:cytosol"/>
    <property type="evidence" value="ECO:0007669"/>
    <property type="project" value="TreeGrafter"/>
</dbReference>
<evidence type="ECO:0000256" key="3">
    <source>
        <dbReference type="ARBA" id="ARBA00022605"/>
    </source>
</evidence>
<feature type="binding site" evidence="13">
    <location>
        <begin position="164"/>
        <end position="165"/>
    </location>
    <ligand>
        <name>(S)-2,3,4,5-tetrahydrodipicolinate</name>
        <dbReference type="ChEBI" id="CHEBI:16845"/>
    </ligand>
</feature>
<dbReference type="FunFam" id="3.30.360.10:FF:000009">
    <property type="entry name" value="4-hydroxy-tetrahydrodipicolinate reductase"/>
    <property type="match status" value="1"/>
</dbReference>
<evidence type="ECO:0000256" key="5">
    <source>
        <dbReference type="ARBA" id="ARBA00022915"/>
    </source>
</evidence>
<dbReference type="PANTHER" id="PTHR20836:SF0">
    <property type="entry name" value="4-HYDROXY-TETRAHYDRODIPICOLINATE REDUCTASE 1, CHLOROPLASTIC-RELATED"/>
    <property type="match status" value="1"/>
</dbReference>
<protein>
    <recommendedName>
        <fullName evidence="10 13">4-hydroxy-tetrahydrodipicolinate reductase</fullName>
        <shortName evidence="13">HTPA reductase</shortName>
        <ecNumber evidence="10 13">1.17.1.8</ecNumber>
    </recommendedName>
</protein>
<dbReference type="EC" id="1.17.1.8" evidence="10 13"/>
<dbReference type="SUPFAM" id="SSF51735">
    <property type="entry name" value="NAD(P)-binding Rossmann-fold domains"/>
    <property type="match status" value="1"/>
</dbReference>
<comment type="caution">
    <text evidence="13">Was originally thought to be a dihydrodipicolinate reductase (DHDPR), catalyzing the conversion of dihydrodipicolinate to tetrahydrodipicolinate. However, it was shown in E.coli that the substrate of the enzymatic reaction is not dihydrodipicolinate (DHDP) but in fact (2S,4S)-4-hydroxy-2,3,4,5-tetrahydrodipicolinic acid (HTPA), the product released by the DapA-catalyzed reaction.</text>
</comment>
<evidence type="ECO:0000256" key="9">
    <source>
        <dbReference type="ARBA" id="ARBA00037922"/>
    </source>
</evidence>
<evidence type="ECO:0000256" key="2">
    <source>
        <dbReference type="ARBA" id="ARBA00022490"/>
    </source>
</evidence>
<dbReference type="HAMAP" id="MF_00102">
    <property type="entry name" value="DapB"/>
    <property type="match status" value="1"/>
</dbReference>
<dbReference type="CDD" id="cd02274">
    <property type="entry name" value="DHDPR_N"/>
    <property type="match status" value="1"/>
</dbReference>
<evidence type="ECO:0000256" key="7">
    <source>
        <dbReference type="ARBA" id="ARBA00023027"/>
    </source>
</evidence>
<dbReference type="EMBL" id="BMOS01000009">
    <property type="protein sequence ID" value="GGN56330.1"/>
    <property type="molecule type" value="Genomic_DNA"/>
</dbReference>
<feature type="binding site" evidence="13">
    <location>
        <position position="155"/>
    </location>
    <ligand>
        <name>(S)-2,3,4,5-tetrahydrodipicolinate</name>
        <dbReference type="ChEBI" id="CHEBI:16845"/>
    </ligand>
</feature>